<dbReference type="RefSeq" id="WP_344910373.1">
    <property type="nucleotide sequence ID" value="NZ_BAABDL010000039.1"/>
</dbReference>
<keyword evidence="1" id="KW-0472">Membrane</keyword>
<dbReference type="InterPro" id="IPR021737">
    <property type="entry name" value="Phage_phiKZ_Orf197"/>
</dbReference>
<keyword evidence="1" id="KW-1133">Transmembrane helix</keyword>
<gene>
    <name evidence="2" type="ORF">GCM10022410_07030</name>
</gene>
<dbReference type="Proteomes" id="UP001501734">
    <property type="component" value="Unassembled WGS sequence"/>
</dbReference>
<protein>
    <submittedName>
        <fullName evidence="2">DUF3307 domain-containing protein</fullName>
    </submittedName>
</protein>
<evidence type="ECO:0000313" key="2">
    <source>
        <dbReference type="EMBL" id="GAA4062899.1"/>
    </source>
</evidence>
<keyword evidence="3" id="KW-1185">Reference proteome</keyword>
<reference evidence="3" key="1">
    <citation type="journal article" date="2019" name="Int. J. Syst. Evol. Microbiol.">
        <title>The Global Catalogue of Microorganisms (GCM) 10K type strain sequencing project: providing services to taxonomists for standard genome sequencing and annotation.</title>
        <authorList>
            <consortium name="The Broad Institute Genomics Platform"/>
            <consortium name="The Broad Institute Genome Sequencing Center for Infectious Disease"/>
            <person name="Wu L."/>
            <person name="Ma J."/>
        </authorList>
    </citation>
    <scope>NUCLEOTIDE SEQUENCE [LARGE SCALE GENOMIC DNA]</scope>
    <source>
        <strain evidence="3">JCM 17250</strain>
    </source>
</reference>
<evidence type="ECO:0000313" key="3">
    <source>
        <dbReference type="Proteomes" id="UP001501734"/>
    </source>
</evidence>
<dbReference type="EMBL" id="BAABDL010000039">
    <property type="protein sequence ID" value="GAA4062899.1"/>
    <property type="molecule type" value="Genomic_DNA"/>
</dbReference>
<name>A0ABP7VA97_9BACI</name>
<feature type="transmembrane region" description="Helical" evidence="1">
    <location>
        <begin position="94"/>
        <end position="114"/>
    </location>
</feature>
<organism evidence="2 3">
    <name type="scientific">Amphibacillus indicireducens</name>
    <dbReference type="NCBI Taxonomy" id="1076330"/>
    <lineage>
        <taxon>Bacteria</taxon>
        <taxon>Bacillati</taxon>
        <taxon>Bacillota</taxon>
        <taxon>Bacilli</taxon>
        <taxon>Bacillales</taxon>
        <taxon>Bacillaceae</taxon>
        <taxon>Amphibacillus</taxon>
    </lineage>
</organism>
<feature type="transmembrane region" description="Helical" evidence="1">
    <location>
        <begin position="227"/>
        <end position="246"/>
    </location>
</feature>
<feature type="transmembrane region" description="Helical" evidence="1">
    <location>
        <begin position="140"/>
        <end position="158"/>
    </location>
</feature>
<keyword evidence="1" id="KW-0812">Transmembrane</keyword>
<dbReference type="Pfam" id="PF11750">
    <property type="entry name" value="DUF3307"/>
    <property type="match status" value="1"/>
</dbReference>
<comment type="caution">
    <text evidence="2">The sequence shown here is derived from an EMBL/GenBank/DDBJ whole genome shotgun (WGS) entry which is preliminary data.</text>
</comment>
<sequence length="247" mass="27894">MIKILLLLFLIGHFLADFYFQSNKLAISKDHLFSKLLLHCLIYLITVIVVILPVFSIELAFTAIIVAIVHFLIDLTKYLLKKKQIIHDKYGHATFLLDQGLHIITIVVVVGVVYRQSVPISYTNWVDSIFGQLLSDDQLILSWLLIILLIIKPVSILIKQVLYNYRPSNADESDGYPNAGALIGVLERSIILLLLSVNQYSAIGFVLTAKSIARYNKIAEDPKFSEYYLLGTLLSALLVILAYVIIF</sequence>
<evidence type="ECO:0000256" key="1">
    <source>
        <dbReference type="SAM" id="Phobius"/>
    </source>
</evidence>
<proteinExistence type="predicted"/>
<feature type="transmembrane region" description="Helical" evidence="1">
    <location>
        <begin position="40"/>
        <end position="73"/>
    </location>
</feature>
<accession>A0ABP7VA97</accession>